<protein>
    <submittedName>
        <fullName evidence="1">Uncharacterized protein</fullName>
    </submittedName>
</protein>
<dbReference type="AlphaFoldDB" id="A0A7C2K086"/>
<comment type="caution">
    <text evidence="1">The sequence shown here is derived from an EMBL/GenBank/DDBJ whole genome shotgun (WGS) entry which is preliminary data.</text>
</comment>
<sequence>MSGVCFVYYLRFWFGTAWPEARVGWTPYNGHQFFDYVAVWLEYTPWFALLVWEGLRTGRIKAPTTLNPIQGSQ</sequence>
<gene>
    <name evidence="1" type="ORF">ENQ76_06815</name>
</gene>
<proteinExistence type="predicted"/>
<evidence type="ECO:0000313" key="1">
    <source>
        <dbReference type="EMBL" id="HEN15163.1"/>
    </source>
</evidence>
<dbReference type="EMBL" id="DSOK01000195">
    <property type="protein sequence ID" value="HEN15163.1"/>
    <property type="molecule type" value="Genomic_DNA"/>
</dbReference>
<reference evidence="1" key="1">
    <citation type="journal article" date="2020" name="mSystems">
        <title>Genome- and Community-Level Interaction Insights into Carbon Utilization and Element Cycling Functions of Hydrothermarchaeota in Hydrothermal Sediment.</title>
        <authorList>
            <person name="Zhou Z."/>
            <person name="Liu Y."/>
            <person name="Xu W."/>
            <person name="Pan J."/>
            <person name="Luo Z.H."/>
            <person name="Li M."/>
        </authorList>
    </citation>
    <scope>NUCLEOTIDE SEQUENCE [LARGE SCALE GENOMIC DNA]</scope>
    <source>
        <strain evidence="1">SpSt-339</strain>
    </source>
</reference>
<organism evidence="1">
    <name type="scientific">Schlesneria paludicola</name>
    <dbReference type="NCBI Taxonomy" id="360056"/>
    <lineage>
        <taxon>Bacteria</taxon>
        <taxon>Pseudomonadati</taxon>
        <taxon>Planctomycetota</taxon>
        <taxon>Planctomycetia</taxon>
        <taxon>Planctomycetales</taxon>
        <taxon>Planctomycetaceae</taxon>
        <taxon>Schlesneria</taxon>
    </lineage>
</organism>
<accession>A0A7C2K086</accession>
<name>A0A7C2K086_9PLAN</name>